<dbReference type="Gene3D" id="1.25.40.180">
    <property type="match status" value="1"/>
</dbReference>
<feature type="non-terminal residue" evidence="2">
    <location>
        <position position="1"/>
    </location>
</feature>
<name>A0A7K6ZZG2_9AVES</name>
<reference evidence="2 3" key="1">
    <citation type="submission" date="2019-09" db="EMBL/GenBank/DDBJ databases">
        <title>Bird 10,000 Genomes (B10K) Project - Family phase.</title>
        <authorList>
            <person name="Zhang G."/>
        </authorList>
    </citation>
    <scope>NUCLEOTIDE SEQUENCE [LARGE SCALE GENOMIC DNA]</scope>
    <source>
        <strain evidence="2">B10K-MSB-04</strain>
    </source>
</reference>
<evidence type="ECO:0000256" key="1">
    <source>
        <dbReference type="SAM" id="MobiDB-lite"/>
    </source>
</evidence>
<gene>
    <name evidence="2" type="primary">Eif2b5</name>
    <name evidence="2" type="ORF">NOTPEN_R11447</name>
</gene>
<comment type="caution">
    <text evidence="2">The sequence shown here is derived from an EMBL/GenBank/DDBJ whole genome shotgun (WGS) entry which is preliminary data.</text>
</comment>
<dbReference type="GO" id="GO:0031369">
    <property type="term" value="F:translation initiation factor binding"/>
    <property type="evidence" value="ECO:0007669"/>
    <property type="project" value="TreeGrafter"/>
</dbReference>
<dbReference type="AlphaFoldDB" id="A0A7K6ZZG2"/>
<dbReference type="EMBL" id="VZSG01000474">
    <property type="protein sequence ID" value="NWX89128.1"/>
    <property type="molecule type" value="Genomic_DNA"/>
</dbReference>
<dbReference type="GO" id="GO:0005851">
    <property type="term" value="C:eukaryotic translation initiation factor 2B complex"/>
    <property type="evidence" value="ECO:0007669"/>
    <property type="project" value="TreeGrafter"/>
</dbReference>
<accession>A0A7K6ZZG2</accession>
<evidence type="ECO:0000313" key="3">
    <source>
        <dbReference type="Proteomes" id="UP000538817"/>
    </source>
</evidence>
<organism evidence="2 3">
    <name type="scientific">Nothoprocta pentlandii</name>
    <dbReference type="NCBI Taxonomy" id="2585814"/>
    <lineage>
        <taxon>Eukaryota</taxon>
        <taxon>Metazoa</taxon>
        <taxon>Chordata</taxon>
        <taxon>Craniata</taxon>
        <taxon>Vertebrata</taxon>
        <taxon>Euteleostomi</taxon>
        <taxon>Archelosauria</taxon>
        <taxon>Archosauria</taxon>
        <taxon>Dinosauria</taxon>
        <taxon>Saurischia</taxon>
        <taxon>Theropoda</taxon>
        <taxon>Coelurosauria</taxon>
        <taxon>Aves</taxon>
        <taxon>Palaeognathae</taxon>
        <taxon>Tinamiformes</taxon>
        <taxon>Tinamidae</taxon>
        <taxon>Nothoprocta</taxon>
    </lineage>
</organism>
<proteinExistence type="predicted"/>
<feature type="compositionally biased region" description="Acidic residues" evidence="1">
    <location>
        <begin position="42"/>
        <end position="56"/>
    </location>
</feature>
<dbReference type="PANTHER" id="PTHR45887">
    <property type="entry name" value="TRANSLATION INITIATION FACTOR EIF-2B SUBUNIT EPSILON"/>
    <property type="match status" value="1"/>
</dbReference>
<dbReference type="GO" id="GO:0003743">
    <property type="term" value="F:translation initiation factor activity"/>
    <property type="evidence" value="ECO:0007669"/>
    <property type="project" value="TreeGrafter"/>
</dbReference>
<dbReference type="GO" id="GO:0005085">
    <property type="term" value="F:guanyl-nucleotide exchange factor activity"/>
    <property type="evidence" value="ECO:0007669"/>
    <property type="project" value="TreeGrafter"/>
</dbReference>
<sequence>GYNKKDVGSEGRGYLWKADDKNEEDEEEQRQSLWGPTLHSEEESESGSDLSLDSEEPDSRAASPQLDDIKVFQNEVLGTLQRGEEENISCDNLVLEINSLK</sequence>
<dbReference type="PANTHER" id="PTHR45887:SF1">
    <property type="entry name" value="TRANSLATION INITIATION FACTOR EIF-2B SUBUNIT EPSILON"/>
    <property type="match status" value="1"/>
</dbReference>
<protein>
    <submittedName>
        <fullName evidence="2">EI2BE factor</fullName>
    </submittedName>
</protein>
<keyword evidence="3" id="KW-1185">Reference proteome</keyword>
<feature type="non-terminal residue" evidence="2">
    <location>
        <position position="101"/>
    </location>
</feature>
<evidence type="ECO:0000313" key="2">
    <source>
        <dbReference type="EMBL" id="NWX89128.1"/>
    </source>
</evidence>
<feature type="region of interest" description="Disordered" evidence="1">
    <location>
        <begin position="1"/>
        <end position="68"/>
    </location>
</feature>
<dbReference type="Proteomes" id="UP000538817">
    <property type="component" value="Unassembled WGS sequence"/>
</dbReference>
<dbReference type="InterPro" id="IPR051956">
    <property type="entry name" value="eIF2B_epsilon"/>
</dbReference>